<dbReference type="EMBL" id="FUYR01000002">
    <property type="protein sequence ID" value="SKB68288.1"/>
    <property type="molecule type" value="Genomic_DNA"/>
</dbReference>
<evidence type="ECO:0000256" key="1">
    <source>
        <dbReference type="ARBA" id="ARBA00022741"/>
    </source>
</evidence>
<evidence type="ECO:0000259" key="10">
    <source>
        <dbReference type="PROSITE" id="PS51198"/>
    </source>
</evidence>
<evidence type="ECO:0000313" key="13">
    <source>
        <dbReference type="Proteomes" id="UP000189981"/>
    </source>
</evidence>
<dbReference type="EC" id="5.6.2.4" evidence="7"/>
<dbReference type="PROSITE" id="PS51198">
    <property type="entry name" value="UVRD_HELICASE_ATP_BIND"/>
    <property type="match status" value="1"/>
</dbReference>
<comment type="catalytic activity">
    <reaction evidence="6">
        <text>Couples ATP hydrolysis with the unwinding of duplex DNA by translocating in the 3'-5' direction.</text>
        <dbReference type="EC" id="5.6.2.4"/>
    </reaction>
</comment>
<evidence type="ECO:0000256" key="4">
    <source>
        <dbReference type="ARBA" id="ARBA00022840"/>
    </source>
</evidence>
<dbReference type="GO" id="GO:0000725">
    <property type="term" value="P:recombinational repair"/>
    <property type="evidence" value="ECO:0007669"/>
    <property type="project" value="TreeGrafter"/>
</dbReference>
<comment type="catalytic activity">
    <reaction evidence="8">
        <text>ATP + H2O = ADP + phosphate + H(+)</text>
        <dbReference type="Rhea" id="RHEA:13065"/>
        <dbReference type="ChEBI" id="CHEBI:15377"/>
        <dbReference type="ChEBI" id="CHEBI:15378"/>
        <dbReference type="ChEBI" id="CHEBI:30616"/>
        <dbReference type="ChEBI" id="CHEBI:43474"/>
        <dbReference type="ChEBI" id="CHEBI:456216"/>
        <dbReference type="EC" id="5.6.2.4"/>
    </reaction>
</comment>
<evidence type="ECO:0000256" key="2">
    <source>
        <dbReference type="ARBA" id="ARBA00022801"/>
    </source>
</evidence>
<dbReference type="GO" id="GO:0004527">
    <property type="term" value="F:exonuclease activity"/>
    <property type="evidence" value="ECO:0007669"/>
    <property type="project" value="UniProtKB-KW"/>
</dbReference>
<protein>
    <recommendedName>
        <fullName evidence="7">DNA 3'-5' helicase</fullName>
        <ecNumber evidence="7">5.6.2.4</ecNumber>
    </recommendedName>
</protein>
<organism evidence="12 13">
    <name type="scientific">Daejeonella lutea</name>
    <dbReference type="NCBI Taxonomy" id="572036"/>
    <lineage>
        <taxon>Bacteria</taxon>
        <taxon>Pseudomonadati</taxon>
        <taxon>Bacteroidota</taxon>
        <taxon>Sphingobacteriia</taxon>
        <taxon>Sphingobacteriales</taxon>
        <taxon>Sphingobacteriaceae</taxon>
        <taxon>Daejeonella</taxon>
    </lineage>
</organism>
<dbReference type="InterPro" id="IPR014016">
    <property type="entry name" value="UvrD-like_ATP-bd"/>
</dbReference>
<dbReference type="PANTHER" id="PTHR11070:SF67">
    <property type="entry name" value="DNA 3'-5' HELICASE"/>
    <property type="match status" value="1"/>
</dbReference>
<dbReference type="InterPro" id="IPR014017">
    <property type="entry name" value="DNA_helicase_UvrD-like_C"/>
</dbReference>
<evidence type="ECO:0000256" key="7">
    <source>
        <dbReference type="ARBA" id="ARBA00034808"/>
    </source>
</evidence>
<dbReference type="AlphaFoldDB" id="A0A1T5D940"/>
<dbReference type="PROSITE" id="PS51217">
    <property type="entry name" value="UVRD_HELICASE_CTER"/>
    <property type="match status" value="1"/>
</dbReference>
<feature type="binding site" evidence="9">
    <location>
        <begin position="12"/>
        <end position="19"/>
    </location>
    <ligand>
        <name>ATP</name>
        <dbReference type="ChEBI" id="CHEBI:30616"/>
    </ligand>
</feature>
<keyword evidence="3 9" id="KW-0347">Helicase</keyword>
<dbReference type="GO" id="GO:0016887">
    <property type="term" value="F:ATP hydrolysis activity"/>
    <property type="evidence" value="ECO:0007669"/>
    <property type="project" value="RHEA"/>
</dbReference>
<keyword evidence="2 9" id="KW-0378">Hydrolase</keyword>
<evidence type="ECO:0000259" key="11">
    <source>
        <dbReference type="PROSITE" id="PS51217"/>
    </source>
</evidence>
<evidence type="ECO:0000256" key="6">
    <source>
        <dbReference type="ARBA" id="ARBA00034617"/>
    </source>
</evidence>
<feature type="domain" description="UvrD-like helicase C-terminal" evidence="11">
    <location>
        <begin position="507"/>
        <end position="785"/>
    </location>
</feature>
<keyword evidence="4 9" id="KW-0067">ATP-binding</keyword>
<dbReference type="Gene3D" id="1.10.3170.10">
    <property type="entry name" value="Recbcd, chain B, domain 2"/>
    <property type="match status" value="1"/>
</dbReference>
<evidence type="ECO:0000256" key="8">
    <source>
        <dbReference type="ARBA" id="ARBA00048988"/>
    </source>
</evidence>
<evidence type="ECO:0000313" key="12">
    <source>
        <dbReference type="EMBL" id="SKB68288.1"/>
    </source>
</evidence>
<keyword evidence="13" id="KW-1185">Reference proteome</keyword>
<dbReference type="InterPro" id="IPR000212">
    <property type="entry name" value="DNA_helicase_UvrD/REP"/>
</dbReference>
<keyword evidence="12" id="KW-0269">Exonuclease</keyword>
<dbReference type="GO" id="GO:0043138">
    <property type="term" value="F:3'-5' DNA helicase activity"/>
    <property type="evidence" value="ECO:0007669"/>
    <property type="project" value="UniProtKB-EC"/>
</dbReference>
<dbReference type="OrthoDB" id="9810135at2"/>
<evidence type="ECO:0000256" key="9">
    <source>
        <dbReference type="PROSITE-ProRule" id="PRU00560"/>
    </source>
</evidence>
<dbReference type="SUPFAM" id="SSF52540">
    <property type="entry name" value="P-loop containing nucleoside triphosphate hydrolases"/>
    <property type="match status" value="1"/>
</dbReference>
<reference evidence="13" key="1">
    <citation type="submission" date="2017-02" db="EMBL/GenBank/DDBJ databases">
        <authorList>
            <person name="Varghese N."/>
            <person name="Submissions S."/>
        </authorList>
    </citation>
    <scope>NUCLEOTIDE SEQUENCE [LARGE SCALE GENOMIC DNA]</scope>
    <source>
        <strain evidence="13">DSM 22385</strain>
    </source>
</reference>
<dbReference type="GO" id="GO:0005524">
    <property type="term" value="F:ATP binding"/>
    <property type="evidence" value="ECO:0007669"/>
    <property type="project" value="UniProtKB-UniRule"/>
</dbReference>
<evidence type="ECO:0000256" key="3">
    <source>
        <dbReference type="ARBA" id="ARBA00022806"/>
    </source>
</evidence>
<dbReference type="Proteomes" id="UP000189981">
    <property type="component" value="Unassembled WGS sequence"/>
</dbReference>
<dbReference type="STRING" id="572036.SAMN05661099_2232"/>
<dbReference type="PANTHER" id="PTHR11070">
    <property type="entry name" value="UVRD / RECB / PCRA DNA HELICASE FAMILY MEMBER"/>
    <property type="match status" value="1"/>
</dbReference>
<dbReference type="Gene3D" id="3.40.50.300">
    <property type="entry name" value="P-loop containing nucleotide triphosphate hydrolases"/>
    <property type="match status" value="3"/>
</dbReference>
<dbReference type="RefSeq" id="WP_079702753.1">
    <property type="nucleotide sequence ID" value="NZ_FUYR01000002.1"/>
</dbReference>
<feature type="domain" description="UvrD-like helicase ATP-binding" evidence="10">
    <location>
        <begin position="1"/>
        <end position="472"/>
    </location>
</feature>
<proteinExistence type="predicted"/>
<dbReference type="Pfam" id="PF13361">
    <property type="entry name" value="UvrD_C"/>
    <property type="match status" value="1"/>
</dbReference>
<dbReference type="GO" id="GO:0005829">
    <property type="term" value="C:cytosol"/>
    <property type="evidence" value="ECO:0007669"/>
    <property type="project" value="TreeGrafter"/>
</dbReference>
<dbReference type="Pfam" id="PF00580">
    <property type="entry name" value="UvrD-helicase"/>
    <property type="match status" value="1"/>
</dbReference>
<gene>
    <name evidence="12" type="ORF">SAMN05661099_2232</name>
</gene>
<dbReference type="InterPro" id="IPR027417">
    <property type="entry name" value="P-loop_NTPase"/>
</dbReference>
<keyword evidence="5" id="KW-0413">Isomerase</keyword>
<sequence length="1102" mass="125993">MARHKPLKLIRASAGSGKTFTLTAHYLILLFSGPGKYREILAVTFTNKATAEMKERILSSLQELARSGYEKSKFSTILQEYYPSLSDQEIRAKASEIYSSILHDYSRFSVSTIDGFVQQLIRSFAFELNLDSGYKLEMNQEKVKEELIKALNLHLENDPDLLEWVTNLAIDRISDGKDWDYQRALKDLANEIFKERYYPFQEAMLAMGDEQGKEFNSLREIVGAGIKEFKHAILEKAVGIKEIFDSSGVVQDELNQKSRHPLLKLEKILNEELSHISALEKLIDDFSEWPHGSLSDTSSVQALYETLNPEIKSLVRIYNEGSEQYETYLAISKNSPYLRLMQGMADLLKNYRSENRTLLISDAQQLLKGITGSDVDNPSFIWEKTGNKYKHFLFDEFQDTSTFQWMNFLPLIKNAIAESTREQSEHLVVGDVKQSIYRWRNGDWRILHSNVSNDLLADNVNQENLGFNRRSSESIIRFNNFLYSKLPGLLQQQINQVFTETAREHLHDIWGRENNLLIEKAYEGSIQNTTEHTSKGGRVVVKFFSKDEDFEDEDDQTVAASYTISKLIELLEAGVSMKDIGILVKTNREAEEILDCIFNRSNQEKLSRAANKSFQIISGEALKITNNPVVQLLISTFKLLFVQDHENGIFKSECARLWHQVKHPENEVVDLGSNEWIELATKNIADLDHVLPTRLCSEFNTFRQLPVSELSEKLINIYDLGSNRTAVNIPFLLAFRDQVAVFSSGGDQGIGEFLTWWDTEGSLKALPSSDNQDAVQVLTIHKSKGLEFRAVIIPFITWKLNTASGYIKKLLWVDAGAAGFGKFKSLPVDYNKGLASTAFAENYFEEMLLNYMDIINTLYVATTRAKDYLYMICPKLPKKPKSGAINDIQLVLSDLLSSTGANDPQFIHEDDTFLFGETSLKPSAVIEDENDSLMVSVYQVNEELTERFKRNNQKQNTWFNARQRKGVVLHKLLETISSLENVDKLINEKVQEGLIRRSEKSEIRAAVQDVLMHDQIHSWFSTAKAIISEKDIILSEGVIKRPDKLFVFDDYAVLLDFKFGAEHGKYADDIRLYRESLVNMGEFKEVHAYLWYAQEGKLQKVE</sequence>
<accession>A0A1T5D940</accession>
<keyword evidence="1 9" id="KW-0547">Nucleotide-binding</keyword>
<keyword evidence="12" id="KW-0540">Nuclease</keyword>
<evidence type="ECO:0000256" key="5">
    <source>
        <dbReference type="ARBA" id="ARBA00023235"/>
    </source>
</evidence>
<dbReference type="GO" id="GO:0003677">
    <property type="term" value="F:DNA binding"/>
    <property type="evidence" value="ECO:0007669"/>
    <property type="project" value="InterPro"/>
</dbReference>
<name>A0A1T5D940_9SPHI</name>